<evidence type="ECO:0000313" key="2">
    <source>
        <dbReference type="Proteomes" id="UP000789920"/>
    </source>
</evidence>
<evidence type="ECO:0000313" key="1">
    <source>
        <dbReference type="EMBL" id="CAG8830889.1"/>
    </source>
</evidence>
<gene>
    <name evidence="1" type="ORF">RPERSI_LOCUS27948</name>
</gene>
<feature type="non-terminal residue" evidence="1">
    <location>
        <position position="57"/>
    </location>
</feature>
<accession>A0ACA9S973</accession>
<reference evidence="1" key="1">
    <citation type="submission" date="2021-06" db="EMBL/GenBank/DDBJ databases">
        <authorList>
            <person name="Kallberg Y."/>
            <person name="Tangrot J."/>
            <person name="Rosling A."/>
        </authorList>
    </citation>
    <scope>NUCLEOTIDE SEQUENCE</scope>
    <source>
        <strain evidence="1">MA461A</strain>
    </source>
</reference>
<comment type="caution">
    <text evidence="1">The sequence shown here is derived from an EMBL/GenBank/DDBJ whole genome shotgun (WGS) entry which is preliminary data.</text>
</comment>
<organism evidence="1 2">
    <name type="scientific">Racocetra persica</name>
    <dbReference type="NCBI Taxonomy" id="160502"/>
    <lineage>
        <taxon>Eukaryota</taxon>
        <taxon>Fungi</taxon>
        <taxon>Fungi incertae sedis</taxon>
        <taxon>Mucoromycota</taxon>
        <taxon>Glomeromycotina</taxon>
        <taxon>Glomeromycetes</taxon>
        <taxon>Diversisporales</taxon>
        <taxon>Gigasporaceae</taxon>
        <taxon>Racocetra</taxon>
    </lineage>
</organism>
<keyword evidence="2" id="KW-1185">Reference proteome</keyword>
<feature type="non-terminal residue" evidence="1">
    <location>
        <position position="1"/>
    </location>
</feature>
<sequence length="57" mass="6798">VNETLKKYLTSEALACQRLQISQSCLYHPYQINSSMFNQNNNLEYTTRFLEEDYQKS</sequence>
<protein>
    <submittedName>
        <fullName evidence="1">30672_t:CDS:1</fullName>
    </submittedName>
</protein>
<dbReference type="EMBL" id="CAJVQC010100088">
    <property type="protein sequence ID" value="CAG8830889.1"/>
    <property type="molecule type" value="Genomic_DNA"/>
</dbReference>
<proteinExistence type="predicted"/>
<name>A0ACA9S973_9GLOM</name>
<dbReference type="Proteomes" id="UP000789920">
    <property type="component" value="Unassembled WGS sequence"/>
</dbReference>